<dbReference type="InterPro" id="IPR027417">
    <property type="entry name" value="P-loop_NTPase"/>
</dbReference>
<dbReference type="InterPro" id="IPR003593">
    <property type="entry name" value="AAA+_ATPase"/>
</dbReference>
<feature type="domain" description="AAA+ ATPase" evidence="1">
    <location>
        <begin position="202"/>
        <end position="387"/>
    </location>
</feature>
<dbReference type="HOGENOM" id="CLU_029703_1_0_7"/>
<evidence type="ECO:0000313" key="2">
    <source>
        <dbReference type="EMBL" id="ABL00295.1"/>
    </source>
</evidence>
<dbReference type="SMART" id="SM00382">
    <property type="entry name" value="AAA"/>
    <property type="match status" value="1"/>
</dbReference>
<dbReference type="EMBL" id="CP000482">
    <property type="protein sequence ID" value="ABL00295.1"/>
    <property type="molecule type" value="Genomic_DNA"/>
</dbReference>
<evidence type="ECO:0000259" key="1">
    <source>
        <dbReference type="SMART" id="SM00382"/>
    </source>
</evidence>
<proteinExistence type="predicted"/>
<dbReference type="RefSeq" id="WP_011736546.1">
    <property type="nucleotide sequence ID" value="NC_008609.1"/>
</dbReference>
<dbReference type="STRING" id="338966.Ppro_2692"/>
<dbReference type="OrthoDB" id="9783370at2"/>
<protein>
    <submittedName>
        <fullName evidence="2">AAA ATPase</fullName>
    </submittedName>
</protein>
<dbReference type="Proteomes" id="UP000006732">
    <property type="component" value="Chromosome"/>
</dbReference>
<name>A1ASH4_PELPD</name>
<dbReference type="SUPFAM" id="SSF160246">
    <property type="entry name" value="EspE N-terminal domain-like"/>
    <property type="match status" value="1"/>
</dbReference>
<evidence type="ECO:0000313" key="3">
    <source>
        <dbReference type="Proteomes" id="UP000006732"/>
    </source>
</evidence>
<dbReference type="CDD" id="cd00009">
    <property type="entry name" value="AAA"/>
    <property type="match status" value="1"/>
</dbReference>
<gene>
    <name evidence="2" type="ordered locus">Ppro_2692</name>
</gene>
<dbReference type="SUPFAM" id="SSF52540">
    <property type="entry name" value="P-loop containing nucleoside triphosphate hydrolases"/>
    <property type="match status" value="1"/>
</dbReference>
<dbReference type="KEGG" id="ppd:Ppro_2692"/>
<dbReference type="AlphaFoldDB" id="A1ASH4"/>
<accession>A1ASH4</accession>
<reference evidence="2 3" key="1">
    <citation type="submission" date="2006-10" db="EMBL/GenBank/DDBJ databases">
        <title>Complete sequence of chromosome of Pelobacter propionicus DSM 2379.</title>
        <authorList>
            <consortium name="US DOE Joint Genome Institute"/>
            <person name="Copeland A."/>
            <person name="Lucas S."/>
            <person name="Lapidus A."/>
            <person name="Barry K."/>
            <person name="Detter J.C."/>
            <person name="Glavina del Rio T."/>
            <person name="Hammon N."/>
            <person name="Israni S."/>
            <person name="Dalin E."/>
            <person name="Tice H."/>
            <person name="Pitluck S."/>
            <person name="Saunders E."/>
            <person name="Brettin T."/>
            <person name="Bruce D."/>
            <person name="Han C."/>
            <person name="Tapia R."/>
            <person name="Schmutz J."/>
            <person name="Larimer F."/>
            <person name="Land M."/>
            <person name="Hauser L."/>
            <person name="Kyrpides N."/>
            <person name="Kim E."/>
            <person name="Lovley D."/>
            <person name="Richardson P."/>
        </authorList>
    </citation>
    <scope>NUCLEOTIDE SEQUENCE [LARGE SCALE GENOMIC DNA]</scope>
    <source>
        <strain evidence="3">DSM 2379 / NBRC 103807 / OttBd1</strain>
    </source>
</reference>
<dbReference type="Gene3D" id="3.40.50.300">
    <property type="entry name" value="P-loop containing nucleotide triphosphate hydrolases"/>
    <property type="match status" value="1"/>
</dbReference>
<keyword evidence="3" id="KW-1185">Reference proteome</keyword>
<organism evidence="2 3">
    <name type="scientific">Pelobacter propionicus (strain DSM 2379 / NBRC 103807 / OttBd1)</name>
    <dbReference type="NCBI Taxonomy" id="338966"/>
    <lineage>
        <taxon>Bacteria</taxon>
        <taxon>Pseudomonadati</taxon>
        <taxon>Thermodesulfobacteriota</taxon>
        <taxon>Desulfuromonadia</taxon>
        <taxon>Desulfuromonadales</taxon>
        <taxon>Desulfuromonadaceae</taxon>
        <taxon>Pelobacter</taxon>
    </lineage>
</organism>
<sequence>MEELGKRLVVEGKISEQQLEQALERQKLHGGRIGQNLVALGFLTPEALESYFKKHPAPPVTVDDTEIDVSLLTDLIMKHILFMGEFRLADVAEKVKLPIKIVDAIMETLRRDKFVEVKGGAGYATVTYTFKITDTGKNRSTELFELCRYVGPAPVSLESYRRMIEHQSIKNIIISEENIDKAFAHMVIDESILKRLGPAICSGKSVFIYGPPGNGKTAIAESIGKILPNEVYIPYAITVGGQIINVYDPVNHVAVPPAVDAGFYDQRWVPIKRPVVMTGGELTLKMLDLDFNEVSKFYEAPLQMKANNGLFVMDDLGRQQIEPHQLLNRWIVPLDRRIDFISLNTGMKFQIPFDVLVVFSTNLEPAELIDDALLRRLRYKIKIDHPTEIQFESIFRRICAKYGVIFDREAFSFLVQECYVKNSVRFNACHPRDIVEHIVDIAHFYNCPPAMTRETVRAAWSNYFVDSRR</sequence>
<dbReference type="InterPro" id="IPR037257">
    <property type="entry name" value="T2SS_E_N_sf"/>
</dbReference>
<dbReference type="eggNOG" id="COG0464">
    <property type="taxonomic scope" value="Bacteria"/>
</dbReference>